<reference evidence="2 3" key="1">
    <citation type="submission" date="2019-06" db="EMBL/GenBank/DDBJ databases">
        <title>Draft genomes of female and male turbot (Scophthalmus maximus).</title>
        <authorList>
            <person name="Xu H."/>
            <person name="Xu X.-W."/>
            <person name="Shao C."/>
            <person name="Chen S."/>
        </authorList>
    </citation>
    <scope>NUCLEOTIDE SEQUENCE [LARGE SCALE GENOMIC DNA]</scope>
    <source>
        <strain evidence="2">Ysfricsl-2016a</strain>
        <tissue evidence="2">Blood</tissue>
    </source>
</reference>
<feature type="region of interest" description="Disordered" evidence="1">
    <location>
        <begin position="1"/>
        <end position="25"/>
    </location>
</feature>
<evidence type="ECO:0000256" key="1">
    <source>
        <dbReference type="SAM" id="MobiDB-lite"/>
    </source>
</evidence>
<dbReference type="Proteomes" id="UP000438429">
    <property type="component" value="Unassembled WGS sequence"/>
</dbReference>
<name>A0A6A4S571_SCOMX</name>
<accession>A0A6A4S571</accession>
<evidence type="ECO:0000313" key="2">
    <source>
        <dbReference type="EMBL" id="KAF0027689.1"/>
    </source>
</evidence>
<sequence>MRTTGPDKTRIYSGKSPEELLPETGKALNEQRPLPALRWSAKSDPITHSVNCIVEDADLFREHYGYM</sequence>
<evidence type="ECO:0000313" key="3">
    <source>
        <dbReference type="Proteomes" id="UP000438429"/>
    </source>
</evidence>
<dbReference type="EMBL" id="VEVO01000018">
    <property type="protein sequence ID" value="KAF0027689.1"/>
    <property type="molecule type" value="Genomic_DNA"/>
</dbReference>
<gene>
    <name evidence="2" type="ORF">F2P81_020430</name>
</gene>
<protein>
    <submittedName>
        <fullName evidence="2">Uncharacterized protein</fullName>
    </submittedName>
</protein>
<organism evidence="2 3">
    <name type="scientific">Scophthalmus maximus</name>
    <name type="common">Turbot</name>
    <name type="synonym">Psetta maxima</name>
    <dbReference type="NCBI Taxonomy" id="52904"/>
    <lineage>
        <taxon>Eukaryota</taxon>
        <taxon>Metazoa</taxon>
        <taxon>Chordata</taxon>
        <taxon>Craniata</taxon>
        <taxon>Vertebrata</taxon>
        <taxon>Euteleostomi</taxon>
        <taxon>Actinopterygii</taxon>
        <taxon>Neopterygii</taxon>
        <taxon>Teleostei</taxon>
        <taxon>Neoteleostei</taxon>
        <taxon>Acanthomorphata</taxon>
        <taxon>Carangaria</taxon>
        <taxon>Pleuronectiformes</taxon>
        <taxon>Pleuronectoidei</taxon>
        <taxon>Scophthalmidae</taxon>
        <taxon>Scophthalmus</taxon>
    </lineage>
</organism>
<proteinExistence type="predicted"/>
<dbReference type="AlphaFoldDB" id="A0A6A4S571"/>
<comment type="caution">
    <text evidence="2">The sequence shown here is derived from an EMBL/GenBank/DDBJ whole genome shotgun (WGS) entry which is preliminary data.</text>
</comment>
<feature type="compositionally biased region" description="Basic and acidic residues" evidence="1">
    <location>
        <begin position="1"/>
        <end position="10"/>
    </location>
</feature>